<dbReference type="InterPro" id="IPR002048">
    <property type="entry name" value="EF_hand_dom"/>
</dbReference>
<dbReference type="InterPro" id="IPR002105">
    <property type="entry name" value="Dockerin_1_rpt"/>
</dbReference>
<dbReference type="Gene3D" id="3.60.10.10">
    <property type="entry name" value="Endonuclease/exonuclease/phosphatase"/>
    <property type="match status" value="1"/>
</dbReference>
<dbReference type="SUPFAM" id="SSF49384">
    <property type="entry name" value="Carbohydrate-binding domain"/>
    <property type="match status" value="1"/>
</dbReference>
<dbReference type="SUPFAM" id="SSF63446">
    <property type="entry name" value="Type I dockerin domain"/>
    <property type="match status" value="1"/>
</dbReference>
<dbReference type="SUPFAM" id="SSF55816">
    <property type="entry name" value="5'-nucleotidase (syn. UDP-sugar hydrolase), C-terminal domain"/>
    <property type="match status" value="1"/>
</dbReference>
<feature type="domain" description="EF-hand" evidence="2">
    <location>
        <begin position="1905"/>
        <end position="1940"/>
    </location>
</feature>
<dbReference type="Pfam" id="PF00149">
    <property type="entry name" value="Metallophos"/>
    <property type="match status" value="1"/>
</dbReference>
<dbReference type="PROSITE" id="PS50222">
    <property type="entry name" value="EF_HAND_2"/>
    <property type="match status" value="1"/>
</dbReference>
<evidence type="ECO:0000256" key="1">
    <source>
        <dbReference type="ARBA" id="ARBA00022729"/>
    </source>
</evidence>
<dbReference type="CDD" id="cd08547">
    <property type="entry name" value="Type_II_cohesin"/>
    <property type="match status" value="1"/>
</dbReference>
<dbReference type="InterPro" id="IPR059177">
    <property type="entry name" value="GH29D-like_dom"/>
</dbReference>
<feature type="domain" description="LTD" evidence="4">
    <location>
        <begin position="40"/>
        <end position="171"/>
    </location>
</feature>
<dbReference type="GO" id="GO:0000166">
    <property type="term" value="F:nucleotide binding"/>
    <property type="evidence" value="ECO:0007669"/>
    <property type="project" value="InterPro"/>
</dbReference>
<dbReference type="Gene3D" id="2.60.40.680">
    <property type="match status" value="1"/>
</dbReference>
<dbReference type="InterPro" id="IPR006146">
    <property type="entry name" value="5'-Nucleotdase_CS"/>
</dbReference>
<dbReference type="CDD" id="cd14254">
    <property type="entry name" value="Dockerin_II"/>
    <property type="match status" value="1"/>
</dbReference>
<dbReference type="Gene3D" id="3.90.780.10">
    <property type="entry name" value="5'-Nucleotidase, C-terminal domain"/>
    <property type="match status" value="1"/>
</dbReference>
<reference evidence="5 6" key="1">
    <citation type="submission" date="2020-08" db="EMBL/GenBank/DDBJ databases">
        <title>Genomic Encyclopedia of Type Strains, Phase III (KMG-III): the genomes of soil and plant-associated and newly described type strains.</title>
        <authorList>
            <person name="Whitman W."/>
        </authorList>
    </citation>
    <scope>NUCLEOTIDE SEQUENCE [LARGE SCALE GENOMIC DNA]</scope>
    <source>
        <strain evidence="5 6">CECT 5862</strain>
    </source>
</reference>
<dbReference type="GO" id="GO:0000272">
    <property type="term" value="P:polysaccharide catabolic process"/>
    <property type="evidence" value="ECO:0007669"/>
    <property type="project" value="InterPro"/>
</dbReference>
<dbReference type="Pfam" id="PF19580">
    <property type="entry name" value="Exo_endo_phos_3"/>
    <property type="match status" value="1"/>
</dbReference>
<dbReference type="GO" id="GO:0016788">
    <property type="term" value="F:hydrolase activity, acting on ester bonds"/>
    <property type="evidence" value="ECO:0007669"/>
    <property type="project" value="InterPro"/>
</dbReference>
<dbReference type="Pfam" id="PF02872">
    <property type="entry name" value="5_nucleotid_C"/>
    <property type="match status" value="1"/>
</dbReference>
<dbReference type="SUPFAM" id="SSF56300">
    <property type="entry name" value="Metallo-dependent phosphatases"/>
    <property type="match status" value="1"/>
</dbReference>
<dbReference type="InterPro" id="IPR008965">
    <property type="entry name" value="CBM2/CBM3_carb-bd_dom_sf"/>
</dbReference>
<dbReference type="PROSITE" id="PS51841">
    <property type="entry name" value="LTD"/>
    <property type="match status" value="1"/>
</dbReference>
<dbReference type="InterPro" id="IPR036691">
    <property type="entry name" value="Endo/exonu/phosph_ase_sf"/>
</dbReference>
<dbReference type="Gene3D" id="1.10.1330.10">
    <property type="entry name" value="Dockerin domain"/>
    <property type="match status" value="1"/>
</dbReference>
<dbReference type="SUPFAM" id="SSF56219">
    <property type="entry name" value="DNase I-like"/>
    <property type="match status" value="1"/>
</dbReference>
<dbReference type="EMBL" id="JACHXK010000011">
    <property type="protein sequence ID" value="MBB3112195.1"/>
    <property type="molecule type" value="Genomic_DNA"/>
</dbReference>
<dbReference type="InterPro" id="IPR036907">
    <property type="entry name" value="5'-Nucleotdase_C_sf"/>
</dbReference>
<comment type="caution">
    <text evidence="5">The sequence shown here is derived from an EMBL/GenBank/DDBJ whole genome shotgun (WGS) entry which is preliminary data.</text>
</comment>
<dbReference type="PANTHER" id="PTHR42834">
    <property type="entry name" value="ENDONUCLEASE/EXONUCLEASE/PHOSPHATASE FAMILY PROTEIN (AFU_ORTHOLOGUE AFUA_3G09210)"/>
    <property type="match status" value="1"/>
</dbReference>
<organism evidence="5 6">
    <name type="scientific">Paenibacillus phyllosphaerae</name>
    <dbReference type="NCBI Taxonomy" id="274593"/>
    <lineage>
        <taxon>Bacteria</taxon>
        <taxon>Bacillati</taxon>
        <taxon>Bacillota</taxon>
        <taxon>Bacilli</taxon>
        <taxon>Bacillales</taxon>
        <taxon>Paenibacillaceae</taxon>
        <taxon>Paenibacillus</taxon>
    </lineage>
</organism>
<dbReference type="Pfam" id="PF13290">
    <property type="entry name" value="CHB_HEX_C_1"/>
    <property type="match status" value="1"/>
</dbReference>
<dbReference type="InterPro" id="IPR001322">
    <property type="entry name" value="Lamin_tail_dom"/>
</dbReference>
<dbReference type="InterPro" id="IPR029052">
    <property type="entry name" value="Metallo-depent_PP-like"/>
</dbReference>
<dbReference type="GO" id="GO:0004553">
    <property type="term" value="F:hydrolase activity, hydrolyzing O-glycosyl compounds"/>
    <property type="evidence" value="ECO:0007669"/>
    <property type="project" value="InterPro"/>
</dbReference>
<dbReference type="GO" id="GO:0030246">
    <property type="term" value="F:carbohydrate binding"/>
    <property type="evidence" value="ECO:0007669"/>
    <property type="project" value="InterPro"/>
</dbReference>
<keyword evidence="1" id="KW-0732">Signal</keyword>
<dbReference type="PROSITE" id="PS00785">
    <property type="entry name" value="5_NUCLEOTIDASE_1"/>
    <property type="match status" value="1"/>
</dbReference>
<dbReference type="Pfam" id="PF00404">
    <property type="entry name" value="Dockerin_1"/>
    <property type="match status" value="1"/>
</dbReference>
<protein>
    <submittedName>
        <fullName evidence="5">2',3'-cyclic-nucleotide 2'-phosphodiesterase (5'-nucleotidase family)/predicted extracellular nuclease</fullName>
    </submittedName>
</protein>
<dbReference type="Pfam" id="PF00932">
    <property type="entry name" value="LTD"/>
    <property type="match status" value="1"/>
</dbReference>
<evidence type="ECO:0000313" key="5">
    <source>
        <dbReference type="EMBL" id="MBB3112195.1"/>
    </source>
</evidence>
<dbReference type="SUPFAM" id="SSF74853">
    <property type="entry name" value="Lamin A/C globular tail domain"/>
    <property type="match status" value="1"/>
</dbReference>
<proteinExistence type="predicted"/>
<dbReference type="GO" id="GO:0009166">
    <property type="term" value="P:nucleotide catabolic process"/>
    <property type="evidence" value="ECO:0007669"/>
    <property type="project" value="InterPro"/>
</dbReference>
<sequence length="1941" mass="204758">MYLGKAKGEEKMRVTYHVIKRRVSTILAGSLLAGVVLTGYGLPVHAAVDGSNIVISQVYGGGGNGGAPLKNDFIELYNPTNQDIDLTGWQIEYASATGAWPTSGSNIHTLTSGTIKAGGYYLVQEAAGASTTAAALPSPDQSGNLAMGGTNGKIRIKDNSGSLVDQVGYGTVNEAEGGAATGAISATTSAIRKDLASGGRGLDTDVNANDFNVATPDPRNSSYGFELAQVTASPGTGVVTSGTAITLTTTTAGASIYYKTADDTEFKLYEAPIVITKDTTIESYAKLGESSTVPTTFTYTLSSVSTISAARVLADGTSAIIAGIVTHKETSGGMNNLYVQDATGGIVVRGSALTAEVGDKVEAAGTALNYFGLAELMVDAGNVKITQAGAGTPEPQLVEGSDIGAANGEAYEAEFVKVQNVTIGTGNSYNEFQVTDSKGNAFMVKSPYVEAGQTYEQIQGVLTYTYNNYMLVPRSQSDVAKKLLSVVASPSAVGRITAGTPVTLSTPATGGQIYYTTDGSAPTAASTPYTGVITVNADTTIKAIVVASGQTSEVYSFAYTIQQSYDNLAIHAIQGASHQSPYVGHTVTGVQGIVTQKRSDGKFYIQAPKSAWDNDDKTSEAILLEPKVAVTVAVGDSVTVSGSVAEVKEEGYADANDLLTTQITASAVTKGTSGNAVPDAIVIGRDRIQPTSIIDNDGFTKFDPEEDALDFYESLEGMRVQLNDARIIGPFDFEVPVLLGDQSASETLTAAGGVMLTEDDMNPQKLLIAKEPSSQVKTGDKFNGAVTGVLTYDYSNYKVTPDSALPSVTSSSNARETTSLTPVEDKLSVASFNIENFWNNTSASEVTRKNNIAKAIVSNLKQPDIVALVEVQDNNGPTDSGTVDASASFEALIAEIKAAGGPEYSYTDIAPVNNQDGGQGGGNIRVGYLYNPARVTLVEKEAGKGSATQAVTYGENGLSVNPGRIDPTNEAFDASRKPLAAEFEFKGERVITIASHFNSKGGDEAPYGAVQPLPETLGSEVQRHKIAAVVNNFVDSIYEQDPDANVIILGDLNDFQFSKTLEITKGDKLTNLVDALPANDRYSYVYQGNSQTLDHLLVSNSLASVSELDIVHINADFDTNLGRVSDHDPLLAQIDVLNKPEEEEDFNLRVLHTNDTHAHLDNVAKRISAIKAARNEDTLLLDAGDVFSGTLYFNKFNGLADLWFMNYVGYDAMTFGNHEFDKGTSALKDFVTGATFPFVSANADFSKDANLSGLFKDEVGAPADDANIYPAIIKEINGEQVGIIGLTTEDTASLSSPGDVTFKEHIASAQAAVEMLEEAGVNKIVALSHLGYSVDQEVAEQVEGIDIIVGGHSHTTLKAPEVHNADSEPTIIVQTGEYGTNLGQVDAIFNEDGVLTSWAGKLTAVDTFAEDPEAAKKLNEEYKPALEALKTTVVGKTSVTLDGERGNVRKKETNFGNLVTDGMRAKVQSLVKENDVKGYVTIQNGGGIRASIKYSAEGKQDGDITLGEVMTVMPFGNNLTALKMTGEEIIAALENGVSGVTTGEGRFPQVSGMRYYYDSTKQGEIVDSITGEVKQVGQRIVKVEIKQEDGTFKAIDPSAYYIVATNSFMANGGDFYRSMAKAKGEGRFYELNLVDYEVFNEYIAKVGTLNPTVEGRITDLQGQSLAKGAALSGSGSVKAGKDTGLTYGLDGVDGEVYAQDITMTYDATKLELVSVTSKDPEKFVVVEYEEKTLGTIRILGIHLDGAQADPNQELAQLTFKAKAEAGNGSTTIAVANLVAANGQGVETKLDGTSYNLNIVSVDTAALNSAIAEAQSVVDAAVEGNRKGQYPRGSKATLQAAIDAAKVVAANEDATQAQVEQAATELAAALQKFRSLVITQIPGDNNNDDKVSIGDLAVVAKAYGMKAGDEGWNAVSAYDLNGDGKIGLEDLVILARQILDWE</sequence>
<evidence type="ECO:0000259" key="2">
    <source>
        <dbReference type="PROSITE" id="PS50222"/>
    </source>
</evidence>
<dbReference type="InterPro" id="IPR006179">
    <property type="entry name" value="5_nucleotidase/apyrase"/>
</dbReference>
<dbReference type="RefSeq" id="WP_183602235.1">
    <property type="nucleotide sequence ID" value="NZ_JACHXK010000011.1"/>
</dbReference>
<accession>A0A7W5FPB9</accession>
<evidence type="ECO:0000259" key="4">
    <source>
        <dbReference type="PROSITE" id="PS51841"/>
    </source>
</evidence>
<dbReference type="PROSITE" id="PS00018">
    <property type="entry name" value="EF_HAND_1"/>
    <property type="match status" value="1"/>
</dbReference>
<feature type="domain" description="Dockerin" evidence="3">
    <location>
        <begin position="1877"/>
        <end position="1941"/>
    </location>
</feature>
<dbReference type="PANTHER" id="PTHR42834:SF1">
    <property type="entry name" value="ENDONUCLEASE_EXONUCLEASE_PHOSPHATASE FAMILY PROTEIN (AFU_ORTHOLOGUE AFUA_3G09210)"/>
    <property type="match status" value="1"/>
</dbReference>
<keyword evidence="6" id="KW-1185">Reference proteome</keyword>
<dbReference type="InterPro" id="IPR004843">
    <property type="entry name" value="Calcineurin-like_PHP"/>
</dbReference>
<dbReference type="Pfam" id="PF00963">
    <property type="entry name" value="Cohesin"/>
    <property type="match status" value="1"/>
</dbReference>
<dbReference type="PRINTS" id="PR01607">
    <property type="entry name" value="APYRASEFAMLY"/>
</dbReference>
<evidence type="ECO:0000259" key="3">
    <source>
        <dbReference type="PROSITE" id="PS51766"/>
    </source>
</evidence>
<dbReference type="InterPro" id="IPR005135">
    <property type="entry name" value="Endo/exonuclease/phosphatase"/>
</dbReference>
<dbReference type="GO" id="GO:0005509">
    <property type="term" value="F:calcium ion binding"/>
    <property type="evidence" value="ECO:0007669"/>
    <property type="project" value="InterPro"/>
</dbReference>
<dbReference type="InterPro" id="IPR008334">
    <property type="entry name" value="5'-Nucleotdase_C"/>
</dbReference>
<dbReference type="InterPro" id="IPR036415">
    <property type="entry name" value="Lamin_tail_dom_sf"/>
</dbReference>
<dbReference type="InterPro" id="IPR016134">
    <property type="entry name" value="Dockerin_dom"/>
</dbReference>
<name>A0A7W5FPB9_9BACL</name>
<dbReference type="Gene3D" id="3.60.21.10">
    <property type="match status" value="1"/>
</dbReference>
<dbReference type="InterPro" id="IPR018247">
    <property type="entry name" value="EF_Hand_1_Ca_BS"/>
</dbReference>
<dbReference type="Gene3D" id="1.20.1270.90">
    <property type="entry name" value="AF1782-like"/>
    <property type="match status" value="1"/>
</dbReference>
<dbReference type="Proteomes" id="UP000570361">
    <property type="component" value="Unassembled WGS sequence"/>
</dbReference>
<gene>
    <name evidence="5" type="ORF">FHS18_004281</name>
</gene>
<dbReference type="InterPro" id="IPR036439">
    <property type="entry name" value="Dockerin_dom_sf"/>
</dbReference>
<dbReference type="PROSITE" id="PS51766">
    <property type="entry name" value="DOCKERIN"/>
    <property type="match status" value="1"/>
</dbReference>
<dbReference type="InterPro" id="IPR002102">
    <property type="entry name" value="Cohesin_dom"/>
</dbReference>
<evidence type="ECO:0000313" key="6">
    <source>
        <dbReference type="Proteomes" id="UP000570361"/>
    </source>
</evidence>